<reference evidence="3 4" key="1">
    <citation type="submission" date="2021-03" db="EMBL/GenBank/DDBJ databases">
        <title>Genomic Encyclopedia of Type Strains, Phase IV (KMG-IV): sequencing the most valuable type-strain genomes for metagenomic binning, comparative biology and taxonomic classification.</title>
        <authorList>
            <person name="Goeker M."/>
        </authorList>
    </citation>
    <scope>NUCLEOTIDE SEQUENCE [LARGE SCALE GENOMIC DNA]</scope>
    <source>
        <strain evidence="3 4">DSM 101872</strain>
    </source>
</reference>
<dbReference type="EMBL" id="JAGGLU010000004">
    <property type="protein sequence ID" value="MBP2057801.1"/>
    <property type="molecule type" value="Genomic_DNA"/>
</dbReference>
<dbReference type="PANTHER" id="PTHR33219">
    <property type="entry name" value="YLMG HOMOLOG PROTEIN 2, CHLOROPLASTIC"/>
    <property type="match status" value="1"/>
</dbReference>
<organism evidence="3 4">
    <name type="scientific">Lactobacillus colini</name>
    <dbReference type="NCBI Taxonomy" id="1819254"/>
    <lineage>
        <taxon>Bacteria</taxon>
        <taxon>Bacillati</taxon>
        <taxon>Bacillota</taxon>
        <taxon>Bacilli</taxon>
        <taxon>Lactobacillales</taxon>
        <taxon>Lactobacillaceae</taxon>
        <taxon>Lactobacillus</taxon>
    </lineage>
</organism>
<keyword evidence="2" id="KW-0472">Membrane</keyword>
<proteinExistence type="inferred from homology"/>
<keyword evidence="4" id="KW-1185">Reference proteome</keyword>
<comment type="similarity">
    <text evidence="1">Belongs to the YggT family.</text>
</comment>
<dbReference type="InterPro" id="IPR003425">
    <property type="entry name" value="CCB3/YggT"/>
</dbReference>
<comment type="caution">
    <text evidence="3">The sequence shown here is derived from an EMBL/GenBank/DDBJ whole genome shotgun (WGS) entry which is preliminary data.</text>
</comment>
<name>A0ABS4MDN5_9LACO</name>
<dbReference type="PANTHER" id="PTHR33219:SF14">
    <property type="entry name" value="PROTEIN COFACTOR ASSEMBLY OF COMPLEX C SUBUNIT B CCB3, CHLOROPLASTIC-RELATED"/>
    <property type="match status" value="1"/>
</dbReference>
<feature type="transmembrane region" description="Helical" evidence="2">
    <location>
        <begin position="12"/>
        <end position="33"/>
    </location>
</feature>
<dbReference type="Proteomes" id="UP001519292">
    <property type="component" value="Unassembled WGS sequence"/>
</dbReference>
<evidence type="ECO:0000313" key="4">
    <source>
        <dbReference type="Proteomes" id="UP001519292"/>
    </source>
</evidence>
<accession>A0ABS4MDN5</accession>
<keyword evidence="2" id="KW-1133">Transmembrane helix</keyword>
<feature type="transmembrane region" description="Helical" evidence="2">
    <location>
        <begin position="59"/>
        <end position="80"/>
    </location>
</feature>
<evidence type="ECO:0000256" key="2">
    <source>
        <dbReference type="SAM" id="Phobius"/>
    </source>
</evidence>
<dbReference type="Pfam" id="PF02325">
    <property type="entry name" value="CCB3_YggT"/>
    <property type="match status" value="1"/>
</dbReference>
<dbReference type="RefSeq" id="WP_209686539.1">
    <property type="nucleotide sequence ID" value="NZ_JAGGLU010000004.1"/>
</dbReference>
<evidence type="ECO:0000256" key="1">
    <source>
        <dbReference type="ARBA" id="ARBA00010894"/>
    </source>
</evidence>
<protein>
    <submittedName>
        <fullName evidence="3">YggT family protein</fullName>
    </submittedName>
</protein>
<evidence type="ECO:0000313" key="3">
    <source>
        <dbReference type="EMBL" id="MBP2057801.1"/>
    </source>
</evidence>
<sequence>MILTIIGWLFRIVSTLLNVYAFLIVIYTLLTWIPSLLDTQPGRILARIVQPYLDLFERFIPPIAGLSFAPIIALLVIYFINNYILVWIAEIIVRLVV</sequence>
<gene>
    <name evidence="3" type="ORF">J2Z60_000973</name>
</gene>
<keyword evidence="2" id="KW-0812">Transmembrane</keyword>